<protein>
    <submittedName>
        <fullName evidence="1">Uncharacterized protein YjbI, contains pentapeptide repeats</fullName>
    </submittedName>
</protein>
<dbReference type="SUPFAM" id="SSF141571">
    <property type="entry name" value="Pentapeptide repeat-like"/>
    <property type="match status" value="1"/>
</dbReference>
<dbReference type="InterPro" id="IPR001646">
    <property type="entry name" value="5peptide_repeat"/>
</dbReference>
<dbReference type="AlphaFoldDB" id="A0A1T4X1L0"/>
<evidence type="ECO:0000313" key="2">
    <source>
        <dbReference type="Proteomes" id="UP000190286"/>
    </source>
</evidence>
<dbReference type="InterPro" id="IPR052949">
    <property type="entry name" value="PA_immunity-related"/>
</dbReference>
<proteinExistence type="predicted"/>
<accession>A0A1T4X1L0</accession>
<dbReference type="Proteomes" id="UP000190286">
    <property type="component" value="Unassembled WGS sequence"/>
</dbReference>
<dbReference type="PANTHER" id="PTHR42999">
    <property type="entry name" value="ANTIBIOTIC RESISTANCE PROTEIN MCBG"/>
    <property type="match status" value="1"/>
</dbReference>
<dbReference type="STRING" id="745368.SAMN02745178_01307"/>
<gene>
    <name evidence="1" type="ORF">SAMN02745178_01307</name>
</gene>
<dbReference type="OrthoDB" id="268207at2"/>
<keyword evidence="2" id="KW-1185">Reference proteome</keyword>
<sequence length="194" mass="22409">MRAEYREGERFERLTFTGETFYDCDFSDCVFADCTFEDCKLDHSVLTECQFLRCTVTNLKTTMSRAKFTDFENCTLNNIDWMSLQGDGAFADPIESLRDCRLKYNTFTEMNLTKFKFAGSVIQRSMFAKCNLVSADFEKCDLLDTEFFQCDMRKANFKEASGYKVDIFGCKLQDAKFSLPEAVSLLGDLRIKLL</sequence>
<evidence type="ECO:0000313" key="1">
    <source>
        <dbReference type="EMBL" id="SKA83327.1"/>
    </source>
</evidence>
<reference evidence="1 2" key="1">
    <citation type="submission" date="2017-02" db="EMBL/GenBank/DDBJ databases">
        <authorList>
            <person name="Peterson S.W."/>
        </authorList>
    </citation>
    <scope>NUCLEOTIDE SEQUENCE [LARGE SCALE GENOMIC DNA]</scope>
    <source>
        <strain evidence="1 2">ATCC 27749</strain>
    </source>
</reference>
<dbReference type="Gene3D" id="2.160.20.80">
    <property type="entry name" value="E3 ubiquitin-protein ligase SopA"/>
    <property type="match status" value="1"/>
</dbReference>
<organism evidence="1 2">
    <name type="scientific">Gemmiger formicilis</name>
    <dbReference type="NCBI Taxonomy" id="745368"/>
    <lineage>
        <taxon>Bacteria</taxon>
        <taxon>Bacillati</taxon>
        <taxon>Bacillota</taxon>
        <taxon>Clostridia</taxon>
        <taxon>Eubacteriales</taxon>
        <taxon>Gemmiger</taxon>
    </lineage>
</organism>
<dbReference type="GeneID" id="93337782"/>
<dbReference type="Pfam" id="PF00805">
    <property type="entry name" value="Pentapeptide"/>
    <property type="match status" value="2"/>
</dbReference>
<dbReference type="PANTHER" id="PTHR42999:SF1">
    <property type="entry name" value="PENTAPEPTIDE REPEAT-CONTAINING PROTEIN"/>
    <property type="match status" value="1"/>
</dbReference>
<name>A0A1T4X1L0_9FIRM</name>
<dbReference type="EMBL" id="FUYF01000005">
    <property type="protein sequence ID" value="SKA83327.1"/>
    <property type="molecule type" value="Genomic_DNA"/>
</dbReference>
<dbReference type="RefSeq" id="WP_078784268.1">
    <property type="nucleotide sequence ID" value="NZ_CBCTSN010000003.1"/>
</dbReference>